<protein>
    <submittedName>
        <fullName evidence="2">Uncharacterized protein</fullName>
    </submittedName>
</protein>
<gene>
    <name evidence="2" type="ORF">PG999_001709</name>
</gene>
<keyword evidence="3" id="KW-1185">Reference proteome</keyword>
<reference evidence="2 3" key="1">
    <citation type="submission" date="2023-01" db="EMBL/GenBank/DDBJ databases">
        <title>Analysis of 21 Apiospora genomes using comparative genomics revels a genus with tremendous synthesis potential of carbohydrate active enzymes and secondary metabolites.</title>
        <authorList>
            <person name="Sorensen T."/>
        </authorList>
    </citation>
    <scope>NUCLEOTIDE SEQUENCE [LARGE SCALE GENOMIC DNA]</scope>
    <source>
        <strain evidence="2 3">CBS 117206</strain>
    </source>
</reference>
<dbReference type="EMBL" id="JAQQWP010000002">
    <property type="protein sequence ID" value="KAK8129329.1"/>
    <property type="molecule type" value="Genomic_DNA"/>
</dbReference>
<accession>A0AAW0R653</accession>
<dbReference type="Proteomes" id="UP001392437">
    <property type="component" value="Unassembled WGS sequence"/>
</dbReference>
<name>A0AAW0R653_9PEZI</name>
<evidence type="ECO:0000313" key="2">
    <source>
        <dbReference type="EMBL" id="KAK8129329.1"/>
    </source>
</evidence>
<organism evidence="2 3">
    <name type="scientific">Apiospora kogelbergensis</name>
    <dbReference type="NCBI Taxonomy" id="1337665"/>
    <lineage>
        <taxon>Eukaryota</taxon>
        <taxon>Fungi</taxon>
        <taxon>Dikarya</taxon>
        <taxon>Ascomycota</taxon>
        <taxon>Pezizomycotina</taxon>
        <taxon>Sordariomycetes</taxon>
        <taxon>Xylariomycetidae</taxon>
        <taxon>Amphisphaeriales</taxon>
        <taxon>Apiosporaceae</taxon>
        <taxon>Apiospora</taxon>
    </lineage>
</organism>
<feature type="region of interest" description="Disordered" evidence="1">
    <location>
        <begin position="1"/>
        <end position="43"/>
    </location>
</feature>
<evidence type="ECO:0000256" key="1">
    <source>
        <dbReference type="SAM" id="MobiDB-lite"/>
    </source>
</evidence>
<proteinExistence type="predicted"/>
<sequence length="100" mass="11126">MAVRPNAPLQASQPIRKRSRPLTESRRYCEERPRQGEGTREVGKINEPISILAIHASLLPFSEPLGSHLPRPRQASISHTMPLFAFFGNDVVQNDPGDNA</sequence>
<comment type="caution">
    <text evidence="2">The sequence shown here is derived from an EMBL/GenBank/DDBJ whole genome shotgun (WGS) entry which is preliminary data.</text>
</comment>
<feature type="compositionally biased region" description="Basic and acidic residues" evidence="1">
    <location>
        <begin position="21"/>
        <end position="43"/>
    </location>
</feature>
<evidence type="ECO:0000313" key="3">
    <source>
        <dbReference type="Proteomes" id="UP001392437"/>
    </source>
</evidence>
<dbReference type="AlphaFoldDB" id="A0AAW0R653"/>